<dbReference type="GO" id="GO:0052636">
    <property type="term" value="F:arabinosyltransferase activity"/>
    <property type="evidence" value="ECO:0007669"/>
    <property type="project" value="TreeGrafter"/>
</dbReference>
<proteinExistence type="predicted"/>
<accession>A0A6A0A031</accession>
<dbReference type="EMBL" id="BLLF01001940">
    <property type="protein sequence ID" value="GFH21962.1"/>
    <property type="molecule type" value="Genomic_DNA"/>
</dbReference>
<organism evidence="1 2">
    <name type="scientific">Haematococcus lacustris</name>
    <name type="common">Green alga</name>
    <name type="synonym">Haematococcus pluvialis</name>
    <dbReference type="NCBI Taxonomy" id="44745"/>
    <lineage>
        <taxon>Eukaryota</taxon>
        <taxon>Viridiplantae</taxon>
        <taxon>Chlorophyta</taxon>
        <taxon>core chlorophytes</taxon>
        <taxon>Chlorophyceae</taxon>
        <taxon>CS clade</taxon>
        <taxon>Chlamydomonadales</taxon>
        <taxon>Haematococcaceae</taxon>
        <taxon>Haematococcus</taxon>
    </lineage>
</organism>
<dbReference type="AlphaFoldDB" id="A0A6A0A031"/>
<comment type="caution">
    <text evidence="1">The sequence shown here is derived from an EMBL/GenBank/DDBJ whole genome shotgun (WGS) entry which is preliminary data.</text>
</comment>
<name>A0A6A0A031_HAELA</name>
<protein>
    <submittedName>
        <fullName evidence="1">Uncharacterized protein</fullName>
    </submittedName>
</protein>
<gene>
    <name evidence="1" type="ORF">HaLaN_19354</name>
</gene>
<feature type="non-terminal residue" evidence="1">
    <location>
        <position position="161"/>
    </location>
</feature>
<dbReference type="PANTHER" id="PTHR46936">
    <property type="entry name" value="ARABINOSYLTRANSFERASE XEG113"/>
    <property type="match status" value="1"/>
</dbReference>
<feature type="non-terminal residue" evidence="1">
    <location>
        <position position="1"/>
    </location>
</feature>
<dbReference type="Proteomes" id="UP000485058">
    <property type="component" value="Unassembled WGS sequence"/>
</dbReference>
<keyword evidence="2" id="KW-1185">Reference proteome</keyword>
<reference evidence="1 2" key="1">
    <citation type="submission" date="2020-02" db="EMBL/GenBank/DDBJ databases">
        <title>Draft genome sequence of Haematococcus lacustris strain NIES-144.</title>
        <authorList>
            <person name="Morimoto D."/>
            <person name="Nakagawa S."/>
            <person name="Yoshida T."/>
            <person name="Sawayama S."/>
        </authorList>
    </citation>
    <scope>NUCLEOTIDE SEQUENCE [LARGE SCALE GENOMIC DNA]</scope>
    <source>
        <strain evidence="1 2">NIES-144</strain>
    </source>
</reference>
<dbReference type="GO" id="GO:0005794">
    <property type="term" value="C:Golgi apparatus"/>
    <property type="evidence" value="ECO:0007669"/>
    <property type="project" value="TreeGrafter"/>
</dbReference>
<evidence type="ECO:0000313" key="2">
    <source>
        <dbReference type="Proteomes" id="UP000485058"/>
    </source>
</evidence>
<dbReference type="GO" id="GO:0052325">
    <property type="term" value="P:cell wall pectin biosynthetic process"/>
    <property type="evidence" value="ECO:0007669"/>
    <property type="project" value="TreeGrafter"/>
</dbReference>
<sequence>MDHVLDIEGGWFPRKPEQHFGPHVEWREYSFFQNPRMPAAVNNSRLLVELCSSGAEGCSDGSATPTVQAHRIKVQPGRNSDQLTTLLKAGASYKVLEFSNLASLWPPFSQEGGWFTKPEQHRAFVERLKQMTSVSCCLATSPGWVWYDMLWDVPHTDRFNR</sequence>
<dbReference type="InterPro" id="IPR053250">
    <property type="entry name" value="Glycosyltransferase_77"/>
</dbReference>
<evidence type="ECO:0000313" key="1">
    <source>
        <dbReference type="EMBL" id="GFH21962.1"/>
    </source>
</evidence>
<dbReference type="PANTHER" id="PTHR46936:SF1">
    <property type="entry name" value="ARABINOSYLTRANSFERASE XEG113"/>
    <property type="match status" value="1"/>
</dbReference>